<feature type="region of interest" description="Disordered" evidence="1">
    <location>
        <begin position="75"/>
        <end position="184"/>
    </location>
</feature>
<dbReference type="Proteomes" id="UP000307173">
    <property type="component" value="Unassembled WGS sequence"/>
</dbReference>
<feature type="compositionally biased region" description="Pro residues" evidence="1">
    <location>
        <begin position="80"/>
        <end position="91"/>
    </location>
</feature>
<name>A0A4T0WYA1_9ASCO</name>
<reference evidence="2 3" key="1">
    <citation type="journal article" date="2019" name="Front. Genet.">
        <title>Whole-Genome Sequencing of the Opportunistic Yeast Pathogen Candida inconspicua Uncovers Its Hybrid Origin.</title>
        <authorList>
            <person name="Mixao V."/>
            <person name="Hansen A.P."/>
            <person name="Saus E."/>
            <person name="Boekhout T."/>
            <person name="Lass-Florl C."/>
            <person name="Gabaldon T."/>
        </authorList>
    </citation>
    <scope>NUCLEOTIDE SEQUENCE [LARGE SCALE GENOMIC DNA]</scope>
    <source>
        <strain evidence="2 3">CBS 180</strain>
    </source>
</reference>
<comment type="caution">
    <text evidence="2">The sequence shown here is derived from an EMBL/GenBank/DDBJ whole genome shotgun (WGS) entry which is preliminary data.</text>
</comment>
<evidence type="ECO:0000313" key="2">
    <source>
        <dbReference type="EMBL" id="TID20440.1"/>
    </source>
</evidence>
<dbReference type="AlphaFoldDB" id="A0A4T0WYA1"/>
<dbReference type="EMBL" id="SELW01000569">
    <property type="protein sequence ID" value="TID20440.1"/>
    <property type="molecule type" value="Genomic_DNA"/>
</dbReference>
<organism evidence="2 3">
    <name type="scientific">Pichia inconspicua</name>
    <dbReference type="NCBI Taxonomy" id="52247"/>
    <lineage>
        <taxon>Eukaryota</taxon>
        <taxon>Fungi</taxon>
        <taxon>Dikarya</taxon>
        <taxon>Ascomycota</taxon>
        <taxon>Saccharomycotina</taxon>
        <taxon>Pichiomycetes</taxon>
        <taxon>Pichiales</taxon>
        <taxon>Pichiaceae</taxon>
        <taxon>Pichia</taxon>
    </lineage>
</organism>
<protein>
    <submittedName>
        <fullName evidence="2">Uncharacterized protein</fullName>
    </submittedName>
</protein>
<sequence>MINNITELLALASANGVEGVVQTGPNSYTVDGTPVHVDASATLDTLLKSSRVDITALRAAIASGRVNIAKVITTDHTTFPSPPTTTTTPPPRFEDEHQLLSATPPILPPPPGLQQPNHPLYPSWGDADRGAVPPPPFPSLQTPFSGMYPTPDDLQQQQQQQQQHPFRRTGPFNPRFDPPGPPFF</sequence>
<gene>
    <name evidence="2" type="ORF">CANINC_003557</name>
</gene>
<keyword evidence="3" id="KW-1185">Reference proteome</keyword>
<proteinExistence type="predicted"/>
<evidence type="ECO:0000313" key="3">
    <source>
        <dbReference type="Proteomes" id="UP000307173"/>
    </source>
</evidence>
<evidence type="ECO:0000256" key="1">
    <source>
        <dbReference type="SAM" id="MobiDB-lite"/>
    </source>
</evidence>
<accession>A0A4T0WYA1</accession>